<evidence type="ECO:0000313" key="1">
    <source>
        <dbReference type="EMBL" id="MBI3627631.1"/>
    </source>
</evidence>
<dbReference type="EMBL" id="JACQCQ010000009">
    <property type="protein sequence ID" value="MBI3627631.1"/>
    <property type="molecule type" value="Genomic_DNA"/>
</dbReference>
<evidence type="ECO:0000313" key="2">
    <source>
        <dbReference type="Proteomes" id="UP000808388"/>
    </source>
</evidence>
<organism evidence="1 2">
    <name type="scientific">Candidatus Sungiibacteriota bacterium</name>
    <dbReference type="NCBI Taxonomy" id="2750080"/>
    <lineage>
        <taxon>Bacteria</taxon>
        <taxon>Candidatus Sungiibacteriota</taxon>
    </lineage>
</organism>
<reference evidence="1" key="1">
    <citation type="submission" date="2020-07" db="EMBL/GenBank/DDBJ databases">
        <title>Huge and variable diversity of episymbiotic CPR bacteria and DPANN archaea in groundwater ecosystems.</title>
        <authorList>
            <person name="He C.Y."/>
            <person name="Keren R."/>
            <person name="Whittaker M."/>
            <person name="Farag I.F."/>
            <person name="Doudna J."/>
            <person name="Cate J.H.D."/>
            <person name="Banfield J.F."/>
        </authorList>
    </citation>
    <scope>NUCLEOTIDE SEQUENCE</scope>
    <source>
        <strain evidence="1">NC_groundwater_972_Pr1_S-0.2um_49_27</strain>
    </source>
</reference>
<comment type="caution">
    <text evidence="1">The sequence shown here is derived from an EMBL/GenBank/DDBJ whole genome shotgun (WGS) entry which is preliminary data.</text>
</comment>
<sequence>MPSFLVSATPHFERLLRALIKRNPEVKGIYVRAIGILETDPYNQTHHYAIKKLIDIPQGEGRWRLSLGRLRFRYDIKDRGVSFHYCGLRREDTYA</sequence>
<accession>A0A9D6LT61</accession>
<dbReference type="AlphaFoldDB" id="A0A9D6LT61"/>
<proteinExistence type="predicted"/>
<gene>
    <name evidence="1" type="ORF">HY220_02705</name>
</gene>
<dbReference type="Gene3D" id="3.30.2310.20">
    <property type="entry name" value="RelE-like"/>
    <property type="match status" value="1"/>
</dbReference>
<dbReference type="InterPro" id="IPR035093">
    <property type="entry name" value="RelE/ParE_toxin_dom_sf"/>
</dbReference>
<name>A0A9D6LT61_9BACT</name>
<dbReference type="Proteomes" id="UP000808388">
    <property type="component" value="Unassembled WGS sequence"/>
</dbReference>
<protein>
    <submittedName>
        <fullName evidence="1">Uncharacterized protein</fullName>
    </submittedName>
</protein>